<evidence type="ECO:0000313" key="10">
    <source>
        <dbReference type="EMBL" id="MBL1112843.1"/>
    </source>
</evidence>
<evidence type="ECO:0000313" key="11">
    <source>
        <dbReference type="Proteomes" id="UP000621510"/>
    </source>
</evidence>
<feature type="domain" description="Major facilitator superfamily (MFS) profile" evidence="9">
    <location>
        <begin position="17"/>
        <end position="427"/>
    </location>
</feature>
<evidence type="ECO:0000256" key="3">
    <source>
        <dbReference type="ARBA" id="ARBA00022475"/>
    </source>
</evidence>
<evidence type="ECO:0000256" key="6">
    <source>
        <dbReference type="ARBA" id="ARBA00023136"/>
    </source>
</evidence>
<organism evidence="10 11">
    <name type="scientific">Streptomyces endocoffeicus</name>
    <dbReference type="NCBI Taxonomy" id="2898945"/>
    <lineage>
        <taxon>Bacteria</taxon>
        <taxon>Bacillati</taxon>
        <taxon>Actinomycetota</taxon>
        <taxon>Actinomycetes</taxon>
        <taxon>Kitasatosporales</taxon>
        <taxon>Streptomycetaceae</taxon>
        <taxon>Streptomyces</taxon>
    </lineage>
</organism>
<feature type="transmembrane region" description="Helical" evidence="8">
    <location>
        <begin position="55"/>
        <end position="79"/>
    </location>
</feature>
<keyword evidence="3" id="KW-1003">Cell membrane</keyword>
<feature type="transmembrane region" description="Helical" evidence="8">
    <location>
        <begin position="375"/>
        <end position="395"/>
    </location>
</feature>
<feature type="transmembrane region" description="Helical" evidence="8">
    <location>
        <begin position="17"/>
        <end position="43"/>
    </location>
</feature>
<name>A0ABS1PKB9_9ACTN</name>
<dbReference type="PROSITE" id="PS50850">
    <property type="entry name" value="MFS"/>
    <property type="match status" value="1"/>
</dbReference>
<gene>
    <name evidence="10" type="ORF">JK364_10615</name>
</gene>
<feature type="transmembrane region" description="Helical" evidence="8">
    <location>
        <begin position="190"/>
        <end position="209"/>
    </location>
</feature>
<dbReference type="InterPro" id="IPR020846">
    <property type="entry name" value="MFS_dom"/>
</dbReference>
<dbReference type="PANTHER" id="PTHR43045:SF1">
    <property type="entry name" value="SHIKIMATE TRANSPORTER"/>
    <property type="match status" value="1"/>
</dbReference>
<evidence type="ECO:0000259" key="9">
    <source>
        <dbReference type="PROSITE" id="PS50850"/>
    </source>
</evidence>
<feature type="transmembrane region" description="Helical" evidence="8">
    <location>
        <begin position="91"/>
        <end position="114"/>
    </location>
</feature>
<dbReference type="Proteomes" id="UP000621510">
    <property type="component" value="Unassembled WGS sequence"/>
</dbReference>
<feature type="region of interest" description="Disordered" evidence="7">
    <location>
        <begin position="426"/>
        <end position="447"/>
    </location>
</feature>
<dbReference type="InterPro" id="IPR036259">
    <property type="entry name" value="MFS_trans_sf"/>
</dbReference>
<keyword evidence="11" id="KW-1185">Reference proteome</keyword>
<feature type="transmembrane region" description="Helical" evidence="8">
    <location>
        <begin position="120"/>
        <end position="143"/>
    </location>
</feature>
<feature type="transmembrane region" description="Helical" evidence="8">
    <location>
        <begin position="310"/>
        <end position="329"/>
    </location>
</feature>
<evidence type="ECO:0000256" key="7">
    <source>
        <dbReference type="SAM" id="MobiDB-lite"/>
    </source>
</evidence>
<feature type="compositionally biased region" description="Basic and acidic residues" evidence="7">
    <location>
        <begin position="438"/>
        <end position="447"/>
    </location>
</feature>
<feature type="transmembrane region" description="Helical" evidence="8">
    <location>
        <begin position="278"/>
        <end position="298"/>
    </location>
</feature>
<dbReference type="Pfam" id="PF07690">
    <property type="entry name" value="MFS_1"/>
    <property type="match status" value="1"/>
</dbReference>
<proteinExistence type="predicted"/>
<reference evidence="10 11" key="1">
    <citation type="submission" date="2021-01" db="EMBL/GenBank/DDBJ databases">
        <title>WGS of actinomycetes isolated from Thailand.</title>
        <authorList>
            <person name="Thawai C."/>
        </authorList>
    </citation>
    <scope>NUCLEOTIDE SEQUENCE [LARGE SCALE GENOMIC DNA]</scope>
    <source>
        <strain evidence="10 11">CA3R110</strain>
    </source>
</reference>
<keyword evidence="5 8" id="KW-1133">Transmembrane helix</keyword>
<evidence type="ECO:0000256" key="5">
    <source>
        <dbReference type="ARBA" id="ARBA00022989"/>
    </source>
</evidence>
<keyword evidence="4 8" id="KW-0812">Transmembrane</keyword>
<protein>
    <submittedName>
        <fullName evidence="10">MHS family MFS transporter</fullName>
    </submittedName>
</protein>
<accession>A0ABS1PKB9</accession>
<dbReference type="InterPro" id="IPR011701">
    <property type="entry name" value="MFS"/>
</dbReference>
<keyword evidence="6 8" id="KW-0472">Membrane</keyword>
<sequence length="447" mass="47551">MTPTDSRTSGTSQARRVAWAAFIGSTIEWYDFFLYATAAALVFNVQFFPTADPAVGSIAAFGTLAAGFVSRPLGGLVMGHFGDRYGRKNTLIASLLIMGLCTVAVGLIPTYAGIGVAAPILLTLMRVIQGIGLGGEWGGAVVMTLEHAPENRRGLYGAAPQMGVPAGLIAANLAVLGLTRGLGEDAFNSWGWRIPFLLSLLLIAVGMYLRLRIEESRAYSERAEPAARKKLPVAEVLQEHWRSVLRACFVVVGNSSVAYVFMTYVLSYGKQTLHIDAVFLLLSVIGGAVMWLVSAPFWGRLGDRWGLRRLFLIGGFIRVAWALAFLPVVDTGNKPLIFVFMLSMGLVLSMTHASVGVMTALMFPLRIRYTGSSAAYQIGSLLGGGITPLVAASLMKATGTSMSITLYLLAIGLISLAATKGLSRDDVGEGGGEGVGAAERKPQPQRV</sequence>
<feature type="transmembrane region" description="Helical" evidence="8">
    <location>
        <begin position="244"/>
        <end position="266"/>
    </location>
</feature>
<dbReference type="SUPFAM" id="SSF103473">
    <property type="entry name" value="MFS general substrate transporter"/>
    <property type="match status" value="1"/>
</dbReference>
<keyword evidence="2" id="KW-0813">Transport</keyword>
<evidence type="ECO:0000256" key="4">
    <source>
        <dbReference type="ARBA" id="ARBA00022692"/>
    </source>
</evidence>
<dbReference type="PANTHER" id="PTHR43045">
    <property type="entry name" value="SHIKIMATE TRANSPORTER"/>
    <property type="match status" value="1"/>
</dbReference>
<comment type="subcellular location">
    <subcellularLocation>
        <location evidence="1">Cell membrane</location>
        <topology evidence="1">Multi-pass membrane protein</topology>
    </subcellularLocation>
</comment>
<evidence type="ECO:0000256" key="8">
    <source>
        <dbReference type="SAM" id="Phobius"/>
    </source>
</evidence>
<evidence type="ECO:0000256" key="1">
    <source>
        <dbReference type="ARBA" id="ARBA00004651"/>
    </source>
</evidence>
<dbReference type="Gene3D" id="1.20.1250.20">
    <property type="entry name" value="MFS general substrate transporter like domains"/>
    <property type="match status" value="2"/>
</dbReference>
<feature type="transmembrane region" description="Helical" evidence="8">
    <location>
        <begin position="401"/>
        <end position="419"/>
    </location>
</feature>
<evidence type="ECO:0000256" key="2">
    <source>
        <dbReference type="ARBA" id="ARBA00022448"/>
    </source>
</evidence>
<dbReference type="RefSeq" id="WP_201850010.1">
    <property type="nucleotide sequence ID" value="NZ_JAERRG010000003.1"/>
</dbReference>
<feature type="transmembrane region" description="Helical" evidence="8">
    <location>
        <begin position="335"/>
        <end position="363"/>
    </location>
</feature>
<feature type="transmembrane region" description="Helical" evidence="8">
    <location>
        <begin position="155"/>
        <end position="178"/>
    </location>
</feature>
<dbReference type="EMBL" id="JAERRG010000003">
    <property type="protein sequence ID" value="MBL1112843.1"/>
    <property type="molecule type" value="Genomic_DNA"/>
</dbReference>
<dbReference type="CDD" id="cd17369">
    <property type="entry name" value="MFS_ShiA_like"/>
    <property type="match status" value="1"/>
</dbReference>
<comment type="caution">
    <text evidence="10">The sequence shown here is derived from an EMBL/GenBank/DDBJ whole genome shotgun (WGS) entry which is preliminary data.</text>
</comment>